<dbReference type="Pfam" id="PF00072">
    <property type="entry name" value="Response_reg"/>
    <property type="match status" value="1"/>
</dbReference>
<dbReference type="OrthoDB" id="1490554at2"/>
<dbReference type="Pfam" id="PF04397">
    <property type="entry name" value="LytTR"/>
    <property type="match status" value="1"/>
</dbReference>
<dbReference type="AlphaFoldDB" id="A0A1Y1CNQ2"/>
<evidence type="ECO:0000259" key="3">
    <source>
        <dbReference type="PROSITE" id="PS50930"/>
    </source>
</evidence>
<dbReference type="GO" id="GO:0003677">
    <property type="term" value="F:DNA binding"/>
    <property type="evidence" value="ECO:0007669"/>
    <property type="project" value="InterPro"/>
</dbReference>
<dbReference type="PROSITE" id="PS50930">
    <property type="entry name" value="HTH_LYTTR"/>
    <property type="match status" value="1"/>
</dbReference>
<evidence type="ECO:0000259" key="2">
    <source>
        <dbReference type="PROSITE" id="PS50110"/>
    </source>
</evidence>
<dbReference type="Gene3D" id="3.40.50.2300">
    <property type="match status" value="1"/>
</dbReference>
<gene>
    <name evidence="4" type="ORF">ALGA_3282</name>
</gene>
<dbReference type="Proteomes" id="UP000218267">
    <property type="component" value="Chromosome"/>
</dbReference>
<reference evidence="5" key="2">
    <citation type="journal article" date="2020" name="Antonie Van Leeuwenhoek">
        <title>Labilibaculum antarcticum sp. nov., a novel facultative anaerobic, psychrotorelant bacterium isolated from marine sediment of Antarctica.</title>
        <authorList>
            <person name="Watanabe M."/>
            <person name="Kojima H."/>
            <person name="Fukui M."/>
        </authorList>
    </citation>
    <scope>NUCLEOTIDE SEQUENCE [LARGE SCALE GENOMIC DNA]</scope>
    <source>
        <strain evidence="5">SPP2</strain>
    </source>
</reference>
<dbReference type="GO" id="GO:0000156">
    <property type="term" value="F:phosphorelay response regulator activity"/>
    <property type="evidence" value="ECO:0007669"/>
    <property type="project" value="InterPro"/>
</dbReference>
<protein>
    <submittedName>
        <fullName evidence="4">Two component transcriptional regulator, LytTR family</fullName>
    </submittedName>
</protein>
<reference evidence="4 5" key="1">
    <citation type="journal article" date="2018" name="Mar. Genomics">
        <title>Complete genome sequence of Marinifilaceae bacterium strain SPP2, isolated from the Antarctic marine sediment.</title>
        <authorList>
            <person name="Watanabe M."/>
            <person name="Kojima H."/>
            <person name="Fukui M."/>
        </authorList>
    </citation>
    <scope>NUCLEOTIDE SEQUENCE [LARGE SCALE GENOMIC DNA]</scope>
    <source>
        <strain evidence="4 5">SPP2</strain>
    </source>
</reference>
<feature type="domain" description="Response regulatory" evidence="2">
    <location>
        <begin position="3"/>
        <end position="114"/>
    </location>
</feature>
<evidence type="ECO:0000256" key="1">
    <source>
        <dbReference type="PROSITE-ProRule" id="PRU00169"/>
    </source>
</evidence>
<dbReference type="Gene3D" id="2.40.50.1020">
    <property type="entry name" value="LytTr DNA-binding domain"/>
    <property type="match status" value="1"/>
</dbReference>
<name>A0A1Y1CNQ2_9BACT</name>
<dbReference type="SMART" id="SM00850">
    <property type="entry name" value="LytTR"/>
    <property type="match status" value="1"/>
</dbReference>
<accession>A0A1Y1CNQ2</accession>
<dbReference type="InterPro" id="IPR046947">
    <property type="entry name" value="LytR-like"/>
</dbReference>
<dbReference type="KEGG" id="mbas:ALGA_3282"/>
<feature type="domain" description="HTH LytTR-type" evidence="3">
    <location>
        <begin position="134"/>
        <end position="207"/>
    </location>
</feature>
<dbReference type="PROSITE" id="PS50110">
    <property type="entry name" value="RESPONSE_REGULATORY"/>
    <property type="match status" value="1"/>
</dbReference>
<dbReference type="PANTHER" id="PTHR37299:SF1">
    <property type="entry name" value="STAGE 0 SPORULATION PROTEIN A HOMOLOG"/>
    <property type="match status" value="1"/>
</dbReference>
<dbReference type="RefSeq" id="WP_096431129.1">
    <property type="nucleotide sequence ID" value="NZ_AP018042.1"/>
</dbReference>
<proteinExistence type="predicted"/>
<keyword evidence="5" id="KW-1185">Reference proteome</keyword>
<keyword evidence="1" id="KW-0597">Phosphoprotein</keyword>
<sequence>MINCIAIDDEPLALKQITGYIEKTAFLNLQAGFDNAMDALQYINENKIDLIFLDIHMPDLNGMDMAKSLNNGPEIIFTTAYSEYALDGFKVNALDYILKPLDYATFLKSALKAQTHFDRIKIGTEDLKASSNHLFIKSEYKIIRIEIENILYIEGMREYVRIHLENAKPLMTLLSMKKIEEKLPSSTFMRVHRSYIVNLQKITTIERNRIIFNDVYIPISDQYKEKFQNFIDNNFLI</sequence>
<dbReference type="SUPFAM" id="SSF52172">
    <property type="entry name" value="CheY-like"/>
    <property type="match status" value="1"/>
</dbReference>
<evidence type="ECO:0000313" key="4">
    <source>
        <dbReference type="EMBL" id="BAX81582.1"/>
    </source>
</evidence>
<dbReference type="InterPro" id="IPR001789">
    <property type="entry name" value="Sig_transdc_resp-reg_receiver"/>
</dbReference>
<dbReference type="EMBL" id="AP018042">
    <property type="protein sequence ID" value="BAX81582.1"/>
    <property type="molecule type" value="Genomic_DNA"/>
</dbReference>
<dbReference type="InterPro" id="IPR011006">
    <property type="entry name" value="CheY-like_superfamily"/>
</dbReference>
<feature type="modified residue" description="4-aspartylphosphate" evidence="1">
    <location>
        <position position="54"/>
    </location>
</feature>
<organism evidence="4 5">
    <name type="scientific">Labilibaculum antarcticum</name>
    <dbReference type="NCBI Taxonomy" id="1717717"/>
    <lineage>
        <taxon>Bacteria</taxon>
        <taxon>Pseudomonadati</taxon>
        <taxon>Bacteroidota</taxon>
        <taxon>Bacteroidia</taxon>
        <taxon>Marinilabiliales</taxon>
        <taxon>Marinifilaceae</taxon>
        <taxon>Labilibaculum</taxon>
    </lineage>
</organism>
<evidence type="ECO:0000313" key="5">
    <source>
        <dbReference type="Proteomes" id="UP000218267"/>
    </source>
</evidence>
<dbReference type="FunFam" id="2.40.50.1020:FF:000004">
    <property type="entry name" value="DNA-binding response regulator"/>
    <property type="match status" value="1"/>
</dbReference>
<dbReference type="PANTHER" id="PTHR37299">
    <property type="entry name" value="TRANSCRIPTIONAL REGULATOR-RELATED"/>
    <property type="match status" value="1"/>
</dbReference>
<dbReference type="InterPro" id="IPR007492">
    <property type="entry name" value="LytTR_DNA-bd_dom"/>
</dbReference>
<dbReference type="SMART" id="SM00448">
    <property type="entry name" value="REC"/>
    <property type="match status" value="1"/>
</dbReference>